<proteinExistence type="predicted"/>
<protein>
    <recommendedName>
        <fullName evidence="4">HTH gntR-type domain-containing protein</fullName>
    </recommendedName>
</protein>
<feature type="domain" description="HTH gntR-type" evidence="4">
    <location>
        <begin position="16"/>
        <end position="84"/>
    </location>
</feature>
<evidence type="ECO:0000256" key="1">
    <source>
        <dbReference type="ARBA" id="ARBA00023015"/>
    </source>
</evidence>
<dbReference type="EMBL" id="UINC01194200">
    <property type="protein sequence ID" value="SVE10174.1"/>
    <property type="molecule type" value="Genomic_DNA"/>
</dbReference>
<dbReference type="SUPFAM" id="SSF46785">
    <property type="entry name" value="Winged helix' DNA-binding domain"/>
    <property type="match status" value="1"/>
</dbReference>
<organism evidence="5">
    <name type="scientific">marine metagenome</name>
    <dbReference type="NCBI Taxonomy" id="408172"/>
    <lineage>
        <taxon>unclassified sequences</taxon>
        <taxon>metagenomes</taxon>
        <taxon>ecological metagenomes</taxon>
    </lineage>
</organism>
<dbReference type="CDD" id="cd07377">
    <property type="entry name" value="WHTH_GntR"/>
    <property type="match status" value="1"/>
</dbReference>
<evidence type="ECO:0000313" key="5">
    <source>
        <dbReference type="EMBL" id="SVE10174.1"/>
    </source>
</evidence>
<dbReference type="PROSITE" id="PS50949">
    <property type="entry name" value="HTH_GNTR"/>
    <property type="match status" value="1"/>
</dbReference>
<dbReference type="PANTHER" id="PTHR43537:SF5">
    <property type="entry name" value="UXU OPERON TRANSCRIPTIONAL REGULATOR"/>
    <property type="match status" value="1"/>
</dbReference>
<evidence type="ECO:0000259" key="4">
    <source>
        <dbReference type="PROSITE" id="PS50949"/>
    </source>
</evidence>
<reference evidence="5" key="1">
    <citation type="submission" date="2018-05" db="EMBL/GenBank/DDBJ databases">
        <authorList>
            <person name="Lanie J.A."/>
            <person name="Ng W.-L."/>
            <person name="Kazmierczak K.M."/>
            <person name="Andrzejewski T.M."/>
            <person name="Davidsen T.M."/>
            <person name="Wayne K.J."/>
            <person name="Tettelin H."/>
            <person name="Glass J.I."/>
            <person name="Rusch D."/>
            <person name="Podicherti R."/>
            <person name="Tsui H.-C.T."/>
            <person name="Winkler M.E."/>
        </authorList>
    </citation>
    <scope>NUCLEOTIDE SEQUENCE</scope>
</reference>
<dbReference type="Pfam" id="PF07729">
    <property type="entry name" value="FCD"/>
    <property type="match status" value="1"/>
</dbReference>
<sequence>MDFLVPSGADNRPQQRMGSTEITQILRREINSGRLAPGSRLPPGRELAKIYGVARGTLRRALNQLAREELVETRPGSGTYITSKPSEKSTSVIQEASPLELIDARFALEPHICRLAVLHARQQDLDLGEELLVSMDTYPSDTVAFSNADTAFHTLLAKTTQNQLLIWMISQINSVRNQNQWSRMRRVTLNRQTISLYIKQHRQILDAIRTRSPEQ</sequence>
<keyword evidence="2" id="KW-0238">DNA-binding</keyword>
<evidence type="ECO:0000256" key="3">
    <source>
        <dbReference type="ARBA" id="ARBA00023163"/>
    </source>
</evidence>
<accession>A0A383AR51</accession>
<keyword evidence="1" id="KW-0805">Transcription regulation</keyword>
<dbReference type="PRINTS" id="PR00035">
    <property type="entry name" value="HTHGNTR"/>
</dbReference>
<dbReference type="PANTHER" id="PTHR43537">
    <property type="entry name" value="TRANSCRIPTIONAL REGULATOR, GNTR FAMILY"/>
    <property type="match status" value="1"/>
</dbReference>
<dbReference type="InterPro" id="IPR008920">
    <property type="entry name" value="TF_FadR/GntR_C"/>
</dbReference>
<dbReference type="SUPFAM" id="SSF48008">
    <property type="entry name" value="GntR ligand-binding domain-like"/>
    <property type="match status" value="1"/>
</dbReference>
<dbReference type="Gene3D" id="1.20.120.530">
    <property type="entry name" value="GntR ligand-binding domain-like"/>
    <property type="match status" value="1"/>
</dbReference>
<keyword evidence="3" id="KW-0804">Transcription</keyword>
<dbReference type="Gene3D" id="1.10.10.10">
    <property type="entry name" value="Winged helix-like DNA-binding domain superfamily/Winged helix DNA-binding domain"/>
    <property type="match status" value="1"/>
</dbReference>
<dbReference type="SMART" id="SM00345">
    <property type="entry name" value="HTH_GNTR"/>
    <property type="match status" value="1"/>
</dbReference>
<gene>
    <name evidence="5" type="ORF">METZ01_LOCUS463028</name>
</gene>
<dbReference type="InterPro" id="IPR011711">
    <property type="entry name" value="GntR_C"/>
</dbReference>
<dbReference type="InterPro" id="IPR000524">
    <property type="entry name" value="Tscrpt_reg_HTH_GntR"/>
</dbReference>
<dbReference type="InterPro" id="IPR036388">
    <property type="entry name" value="WH-like_DNA-bd_sf"/>
</dbReference>
<feature type="non-terminal residue" evidence="5">
    <location>
        <position position="215"/>
    </location>
</feature>
<dbReference type="AlphaFoldDB" id="A0A383AR51"/>
<dbReference type="InterPro" id="IPR036390">
    <property type="entry name" value="WH_DNA-bd_sf"/>
</dbReference>
<dbReference type="GO" id="GO:0003700">
    <property type="term" value="F:DNA-binding transcription factor activity"/>
    <property type="evidence" value="ECO:0007669"/>
    <property type="project" value="InterPro"/>
</dbReference>
<dbReference type="SMART" id="SM00895">
    <property type="entry name" value="FCD"/>
    <property type="match status" value="1"/>
</dbReference>
<name>A0A383AR51_9ZZZZ</name>
<dbReference type="GO" id="GO:0003677">
    <property type="term" value="F:DNA binding"/>
    <property type="evidence" value="ECO:0007669"/>
    <property type="project" value="UniProtKB-KW"/>
</dbReference>
<dbReference type="Pfam" id="PF00392">
    <property type="entry name" value="GntR"/>
    <property type="match status" value="1"/>
</dbReference>
<evidence type="ECO:0000256" key="2">
    <source>
        <dbReference type="ARBA" id="ARBA00023125"/>
    </source>
</evidence>